<protein>
    <submittedName>
        <fullName evidence="2">Helix-turn-helix domain-containing protein</fullName>
    </submittedName>
</protein>
<organism evidence="2 3">
    <name type="scientific">Anthropogastromicrobium aceti</name>
    <dbReference type="NCBI Taxonomy" id="2981768"/>
    <lineage>
        <taxon>Bacteria</taxon>
        <taxon>Bacillati</taxon>
        <taxon>Bacillota</taxon>
        <taxon>Clostridia</taxon>
        <taxon>Lachnospirales</taxon>
        <taxon>Lachnospiraceae</taxon>
        <taxon>Anthropogastromicrobium</taxon>
    </lineage>
</organism>
<accession>A0AAE3E3G3</accession>
<dbReference type="Pfam" id="PF12645">
    <property type="entry name" value="HTH_16"/>
    <property type="match status" value="1"/>
</dbReference>
<dbReference type="RefSeq" id="WP_038292684.1">
    <property type="nucleotide sequence ID" value="NZ_JAJEQN010000012.1"/>
</dbReference>
<keyword evidence="3" id="KW-1185">Reference proteome</keyword>
<reference evidence="2 3" key="1">
    <citation type="submission" date="2021-10" db="EMBL/GenBank/DDBJ databases">
        <title>Anaerobic single-cell dispensing facilitates the cultivation of human gut bacteria.</title>
        <authorList>
            <person name="Afrizal A."/>
        </authorList>
    </citation>
    <scope>NUCLEOTIDE SEQUENCE [LARGE SCALE GENOMIC DNA]</scope>
    <source>
        <strain evidence="2 3">CLA-AA-H224</strain>
    </source>
</reference>
<dbReference type="GeneID" id="86193298"/>
<proteinExistence type="predicted"/>
<dbReference type="InterPro" id="IPR024760">
    <property type="entry name" value="HTH_dom_conjug_TS-like"/>
</dbReference>
<dbReference type="AlphaFoldDB" id="A0AAE3E3G3"/>
<dbReference type="Proteomes" id="UP001198200">
    <property type="component" value="Unassembled WGS sequence"/>
</dbReference>
<evidence type="ECO:0000313" key="2">
    <source>
        <dbReference type="EMBL" id="MCC2221279.1"/>
    </source>
</evidence>
<dbReference type="EMBL" id="JAJEQN010000012">
    <property type="protein sequence ID" value="MCC2221279.1"/>
    <property type="molecule type" value="Genomic_DNA"/>
</dbReference>
<gene>
    <name evidence="2" type="ORF">LKD48_06405</name>
</gene>
<feature type="domain" description="Helix-turn-helix conjugative transposon-like" evidence="1">
    <location>
        <begin position="12"/>
        <end position="76"/>
    </location>
</feature>
<comment type="caution">
    <text evidence="2">The sequence shown here is derived from an EMBL/GenBank/DDBJ whole genome shotgun (WGS) entry which is preliminary data.</text>
</comment>
<evidence type="ECO:0000259" key="1">
    <source>
        <dbReference type="Pfam" id="PF12645"/>
    </source>
</evidence>
<sequence length="78" mass="9153">MEKRNNTKLLPYHIIVSAASGDVEAINRILKHYEGYIAVLSTRKLYDEYGNLHYCVDETLRRRLETKLITKILKFKIA</sequence>
<evidence type="ECO:0000313" key="3">
    <source>
        <dbReference type="Proteomes" id="UP001198200"/>
    </source>
</evidence>
<name>A0AAE3E3G3_9FIRM</name>